<dbReference type="EMBL" id="QAOQ01000004">
    <property type="protein sequence ID" value="PTQ96732.1"/>
    <property type="molecule type" value="Genomic_DNA"/>
</dbReference>
<keyword evidence="4" id="KW-1185">Reference proteome</keyword>
<dbReference type="SUPFAM" id="SSF110395">
    <property type="entry name" value="CutC-like"/>
    <property type="match status" value="1"/>
</dbReference>
<dbReference type="OrthoDB" id="9815677at2"/>
<dbReference type="Proteomes" id="UP000244168">
    <property type="component" value="Unassembled WGS sequence"/>
</dbReference>
<dbReference type="RefSeq" id="WP_107828682.1">
    <property type="nucleotide sequence ID" value="NZ_CP160205.1"/>
</dbReference>
<dbReference type="InterPro" id="IPR005627">
    <property type="entry name" value="CutC-like"/>
</dbReference>
<comment type="similarity">
    <text evidence="1 2">Belongs to the CutC family.</text>
</comment>
<sequence length="249" mass="27063">MVSLEVCANSATSAIAAQAGGAIRVELCDNLNQGGTTPSHGQITIARSALHIKLYVLIRPRPGDFLYTRQEYDVMLSDVRHAIERGCDGIVIGILNKDGSVDADRCSQIVNMARQHGVGTTFHRAFDMCADHEKSLEDIIGAGFERVLTSGGKTTAIEGAAVIKHLITQANGRISVMPGGGINESNVSDLIRFTGTSEIHASLRSLTYSQMEFQNDHILMGANHFNDEYVNDITDEKRVRELLRLANPV</sequence>
<dbReference type="AlphaFoldDB" id="A0A2T5J9I2"/>
<evidence type="ECO:0000313" key="4">
    <source>
        <dbReference type="Proteomes" id="UP000244168"/>
    </source>
</evidence>
<gene>
    <name evidence="2" type="primary">cutC</name>
    <name evidence="3" type="ORF">C8P68_104220</name>
</gene>
<accession>A0A2T5J9I2</accession>
<dbReference type="FunFam" id="3.20.20.380:FF:000001">
    <property type="entry name" value="Copper homeostasis protein CutC"/>
    <property type="match status" value="1"/>
</dbReference>
<dbReference type="HAMAP" id="MF_00795">
    <property type="entry name" value="CutC"/>
    <property type="match status" value="1"/>
</dbReference>
<dbReference type="Gene3D" id="3.20.20.380">
    <property type="entry name" value="Copper homeostasis (CutC) domain"/>
    <property type="match status" value="1"/>
</dbReference>
<dbReference type="InterPro" id="IPR036822">
    <property type="entry name" value="CutC-like_dom_sf"/>
</dbReference>
<protein>
    <recommendedName>
        <fullName evidence="2">PF03932 family protein CutC</fullName>
    </recommendedName>
</protein>
<comment type="subcellular location">
    <subcellularLocation>
        <location evidence="2">Cytoplasm</location>
    </subcellularLocation>
</comment>
<dbReference type="GO" id="GO:0005507">
    <property type="term" value="F:copper ion binding"/>
    <property type="evidence" value="ECO:0007669"/>
    <property type="project" value="TreeGrafter"/>
</dbReference>
<proteinExistence type="inferred from homology"/>
<reference evidence="3 4" key="1">
    <citation type="submission" date="2018-04" db="EMBL/GenBank/DDBJ databases">
        <title>Genomic Encyclopedia of Archaeal and Bacterial Type Strains, Phase II (KMG-II): from individual species to whole genera.</title>
        <authorList>
            <person name="Goeker M."/>
        </authorList>
    </citation>
    <scope>NUCLEOTIDE SEQUENCE [LARGE SCALE GENOMIC DNA]</scope>
    <source>
        <strain evidence="3 4">DSM 26809</strain>
    </source>
</reference>
<comment type="caution">
    <text evidence="3">The sequence shown here is derived from an EMBL/GenBank/DDBJ whole genome shotgun (WGS) entry which is preliminary data.</text>
</comment>
<dbReference type="PANTHER" id="PTHR12598:SF0">
    <property type="entry name" value="COPPER HOMEOSTASIS PROTEIN CUTC HOMOLOG"/>
    <property type="match status" value="1"/>
</dbReference>
<evidence type="ECO:0000256" key="2">
    <source>
        <dbReference type="HAMAP-Rule" id="MF_00795"/>
    </source>
</evidence>
<keyword evidence="2" id="KW-0963">Cytoplasm</keyword>
<dbReference type="PANTHER" id="PTHR12598">
    <property type="entry name" value="COPPER HOMEOSTASIS PROTEIN CUTC"/>
    <property type="match status" value="1"/>
</dbReference>
<dbReference type="Pfam" id="PF03932">
    <property type="entry name" value="CutC"/>
    <property type="match status" value="1"/>
</dbReference>
<evidence type="ECO:0000313" key="3">
    <source>
        <dbReference type="EMBL" id="PTQ96732.1"/>
    </source>
</evidence>
<name>A0A2T5J9I2_9SPHI</name>
<organism evidence="3 4">
    <name type="scientific">Mucilaginibacter yixingensis</name>
    <dbReference type="NCBI Taxonomy" id="1295612"/>
    <lineage>
        <taxon>Bacteria</taxon>
        <taxon>Pseudomonadati</taxon>
        <taxon>Bacteroidota</taxon>
        <taxon>Sphingobacteriia</taxon>
        <taxon>Sphingobacteriales</taxon>
        <taxon>Sphingobacteriaceae</taxon>
        <taxon>Mucilaginibacter</taxon>
    </lineage>
</organism>
<comment type="caution">
    <text evidence="2">Once thought to be involved in copper homeostasis, experiments in E.coli have shown this is not the case.</text>
</comment>
<evidence type="ECO:0000256" key="1">
    <source>
        <dbReference type="ARBA" id="ARBA00007768"/>
    </source>
</evidence>
<dbReference type="GO" id="GO:0005737">
    <property type="term" value="C:cytoplasm"/>
    <property type="evidence" value="ECO:0007669"/>
    <property type="project" value="UniProtKB-SubCell"/>
</dbReference>